<evidence type="ECO:0008006" key="5">
    <source>
        <dbReference type="Google" id="ProtNLM"/>
    </source>
</evidence>
<dbReference type="PANTHER" id="PTHR31697:SF2">
    <property type="entry name" value="INTEGRATOR COMPLEX SUBUNIT 5"/>
    <property type="match status" value="1"/>
</dbReference>
<dbReference type="Proteomes" id="UP001497644">
    <property type="component" value="Chromosome 15"/>
</dbReference>
<reference evidence="3" key="1">
    <citation type="submission" date="2024-04" db="EMBL/GenBank/DDBJ databases">
        <authorList>
            <consortium name="Molecular Ecology Group"/>
        </authorList>
    </citation>
    <scope>NUCLEOTIDE SEQUENCE</scope>
</reference>
<dbReference type="AlphaFoldDB" id="A0AAV2NGD3"/>
<dbReference type="PANTHER" id="PTHR31697">
    <property type="entry name" value="INTEGRATOR COMPLEX SUBUNIT 5"/>
    <property type="match status" value="1"/>
</dbReference>
<dbReference type="EMBL" id="OZ034838">
    <property type="protein sequence ID" value="CAL1679213.1"/>
    <property type="molecule type" value="Genomic_DNA"/>
</dbReference>
<dbReference type="InterPro" id="IPR029444">
    <property type="entry name" value="INTS5_C"/>
</dbReference>
<keyword evidence="4" id="KW-1185">Reference proteome</keyword>
<dbReference type="Pfam" id="PF14838">
    <property type="entry name" value="INTS5_C"/>
    <property type="match status" value="1"/>
</dbReference>
<dbReference type="InterPro" id="IPR040316">
    <property type="entry name" value="INTS5"/>
</dbReference>
<proteinExistence type="predicted"/>
<evidence type="ECO:0000259" key="1">
    <source>
        <dbReference type="Pfam" id="PF14837"/>
    </source>
</evidence>
<feature type="domain" description="Integrator complex subunit 5 C-terminal" evidence="2">
    <location>
        <begin position="227"/>
        <end position="917"/>
    </location>
</feature>
<gene>
    <name evidence="3" type="ORF">LPLAT_LOCUS4935</name>
</gene>
<dbReference type="GO" id="GO:0034472">
    <property type="term" value="P:snRNA 3'-end processing"/>
    <property type="evidence" value="ECO:0007669"/>
    <property type="project" value="TreeGrafter"/>
</dbReference>
<feature type="domain" description="Integrator complex subunit 5 N-terminal" evidence="1">
    <location>
        <begin position="11"/>
        <end position="216"/>
    </location>
</feature>
<evidence type="ECO:0000259" key="2">
    <source>
        <dbReference type="Pfam" id="PF14838"/>
    </source>
</evidence>
<dbReference type="InterPro" id="IPR029445">
    <property type="entry name" value="INTS5_N"/>
</dbReference>
<organism evidence="3 4">
    <name type="scientific">Lasius platythorax</name>
    <dbReference type="NCBI Taxonomy" id="488582"/>
    <lineage>
        <taxon>Eukaryota</taxon>
        <taxon>Metazoa</taxon>
        <taxon>Ecdysozoa</taxon>
        <taxon>Arthropoda</taxon>
        <taxon>Hexapoda</taxon>
        <taxon>Insecta</taxon>
        <taxon>Pterygota</taxon>
        <taxon>Neoptera</taxon>
        <taxon>Endopterygota</taxon>
        <taxon>Hymenoptera</taxon>
        <taxon>Apocrita</taxon>
        <taxon>Aculeata</taxon>
        <taxon>Formicoidea</taxon>
        <taxon>Formicidae</taxon>
        <taxon>Formicinae</taxon>
        <taxon>Lasius</taxon>
        <taxon>Lasius</taxon>
    </lineage>
</organism>
<name>A0AAV2NGD3_9HYME</name>
<dbReference type="GO" id="GO:0032039">
    <property type="term" value="C:integrator complex"/>
    <property type="evidence" value="ECO:0007669"/>
    <property type="project" value="InterPro"/>
</dbReference>
<accession>A0AAV2NGD3</accession>
<evidence type="ECO:0000313" key="4">
    <source>
        <dbReference type="Proteomes" id="UP001497644"/>
    </source>
</evidence>
<sequence>MLHNTTSLSPQDILAEVRKFISGAVSRPSHSANTQDVTRTALFLLKNVPAARDAVLEYFCSVFFAAVSKYVRQIETNQNLPIPEESIIAEIHAVLSSFINGNPEAWAPIISAWSLDLLGKVSSDYSKRRNLPVDAGINDFLQQWMSCRATRTLIDITAQCLQCLMHSDTESCIKALLDTSVLHSPYFDWVVAHVGSCFPNTVITRVLSCGLKDFCAMGYEHNVKNPKLNSVVGILGHLAGSHFQDIRKALLDLFEWSLDEDMNLDEDIKKQKLATVPFLLNLASLSQTLLKAMTSDVLQILKPDVIPRLALFAADWCKYFDNQSAALIDLTVHLVLGCEQGASQIINILLDTSLNTSNVGYHSVNATQSVKNVCREILELILQEIDLLLRSHGPQSANIALLSSIKQEISLIMPMLLNSNPLRVQTAVRLLCFLRSQNPNIVVSMASYMLVKAPTTFHLAALIRLITNNIVLFPANKSGTENILAGHDYLTQILEQALRQIYYKNVIDEEESRQLFKNLTIMLKWEKSNKAAILQSKMITRALRSNLYQISSLLTRTDNFDLANDIVILLDLLSTPEKDYILNVELVLKLTKAVIQYFFLCIAQTDIMKKERGVKMVCHLLKDLTCYSPCARVLALREMLENSINNEQAKYFGAKEKLEPRFEETLLLHQNHRQVTSTMLAQRHSSVFHAGVIGHGPRRPPPENSIDKETIALNKMLLIDVIKACCSNQESDRYPINLDALTMVSLLLVELVSPDVMYNGLPWPDEEFTKVTIERDLQIRRKFKDVPLLWTLLELTAWYRPALAYCSVLLRGITATVMANWNTEEGVLLVNIMALGQLLPPPLASIRDILPVLQPHQINTIMRECLWAYMRENVPSPALFTRSEGANIAWRDIDTSLPNARFTDTLRLVLLANIHTLGSLYSTLFYNENK</sequence>
<protein>
    <recommendedName>
        <fullName evidence="5">Integrator complex subunit 5</fullName>
    </recommendedName>
</protein>
<evidence type="ECO:0000313" key="3">
    <source>
        <dbReference type="EMBL" id="CAL1679213.1"/>
    </source>
</evidence>
<dbReference type="Pfam" id="PF14837">
    <property type="entry name" value="INTS5_N"/>
    <property type="match status" value="1"/>
</dbReference>